<proteinExistence type="predicted"/>
<keyword evidence="2" id="KW-1185">Reference proteome</keyword>
<dbReference type="EMBL" id="ML978131">
    <property type="protein sequence ID" value="KAF2095680.1"/>
    <property type="molecule type" value="Genomic_DNA"/>
</dbReference>
<comment type="caution">
    <text evidence="1">The sequence shown here is derived from an EMBL/GenBank/DDBJ whole genome shotgun (WGS) entry which is preliminary data.</text>
</comment>
<accession>A0A9P4M3G3</accession>
<organism evidence="1 2">
    <name type="scientific">Rhizodiscina lignyota</name>
    <dbReference type="NCBI Taxonomy" id="1504668"/>
    <lineage>
        <taxon>Eukaryota</taxon>
        <taxon>Fungi</taxon>
        <taxon>Dikarya</taxon>
        <taxon>Ascomycota</taxon>
        <taxon>Pezizomycotina</taxon>
        <taxon>Dothideomycetes</taxon>
        <taxon>Pleosporomycetidae</taxon>
        <taxon>Aulographales</taxon>
        <taxon>Rhizodiscinaceae</taxon>
        <taxon>Rhizodiscina</taxon>
    </lineage>
</organism>
<dbReference type="Proteomes" id="UP000799772">
    <property type="component" value="Unassembled WGS sequence"/>
</dbReference>
<reference evidence="1" key="1">
    <citation type="journal article" date="2020" name="Stud. Mycol.">
        <title>101 Dothideomycetes genomes: a test case for predicting lifestyles and emergence of pathogens.</title>
        <authorList>
            <person name="Haridas S."/>
            <person name="Albert R."/>
            <person name="Binder M."/>
            <person name="Bloem J."/>
            <person name="Labutti K."/>
            <person name="Salamov A."/>
            <person name="Andreopoulos B."/>
            <person name="Baker S."/>
            <person name="Barry K."/>
            <person name="Bills G."/>
            <person name="Bluhm B."/>
            <person name="Cannon C."/>
            <person name="Castanera R."/>
            <person name="Culley D."/>
            <person name="Daum C."/>
            <person name="Ezra D."/>
            <person name="Gonzalez J."/>
            <person name="Henrissat B."/>
            <person name="Kuo A."/>
            <person name="Liang C."/>
            <person name="Lipzen A."/>
            <person name="Lutzoni F."/>
            <person name="Magnuson J."/>
            <person name="Mondo S."/>
            <person name="Nolan M."/>
            <person name="Ohm R."/>
            <person name="Pangilinan J."/>
            <person name="Park H.-J."/>
            <person name="Ramirez L."/>
            <person name="Alfaro M."/>
            <person name="Sun H."/>
            <person name="Tritt A."/>
            <person name="Yoshinaga Y."/>
            <person name="Zwiers L.-H."/>
            <person name="Turgeon B."/>
            <person name="Goodwin S."/>
            <person name="Spatafora J."/>
            <person name="Crous P."/>
            <person name="Grigoriev I."/>
        </authorList>
    </citation>
    <scope>NUCLEOTIDE SEQUENCE</scope>
    <source>
        <strain evidence="1">CBS 133067</strain>
    </source>
</reference>
<dbReference type="AlphaFoldDB" id="A0A9P4M3G3"/>
<name>A0A9P4M3G3_9PEZI</name>
<protein>
    <submittedName>
        <fullName evidence="1">Uncharacterized protein</fullName>
    </submittedName>
</protein>
<evidence type="ECO:0000313" key="1">
    <source>
        <dbReference type="EMBL" id="KAF2095680.1"/>
    </source>
</evidence>
<dbReference type="OrthoDB" id="3486565at2759"/>
<gene>
    <name evidence="1" type="ORF">NA57DRAFT_79393</name>
</gene>
<evidence type="ECO:0000313" key="2">
    <source>
        <dbReference type="Proteomes" id="UP000799772"/>
    </source>
</evidence>
<sequence length="246" mass="27318">MITTYKAKALTYHRDTLPALSGITNRIRGLGKYYGGMWASSLANDLLWFSIIRDSPQGQIFPKRPESGTLSFLWASTEGAIAFVDIEISSSSPQKKYLSTMKAIECVPKGLDPLGELSGGIMQLWARAIPAKFVNIFEKPMPASIFIKDKCTLPSDPLCLWATLHCPGIGHYVFHPDSMDLEMGELLCIPIFSDAHAESQSCYGMVLQKLGRVTTRGLWLGRRVGIIATIEFQHFDAADMVEVWIE</sequence>